<evidence type="ECO:0000259" key="1">
    <source>
        <dbReference type="PROSITE" id="PS50828"/>
    </source>
</evidence>
<reference evidence="3" key="1">
    <citation type="submission" date="2015-08" db="EMBL/GenBank/DDBJ databases">
        <authorList>
            <person name="Varghese N."/>
        </authorList>
    </citation>
    <scope>NUCLEOTIDE SEQUENCE [LARGE SCALE GENOMIC DNA]</scope>
    <source>
        <strain evidence="3">JCM 18476</strain>
    </source>
</reference>
<keyword evidence="2" id="KW-0540">Nuclease</keyword>
<dbReference type="Gene3D" id="3.30.1370.110">
    <property type="match status" value="1"/>
</dbReference>
<dbReference type="PANTHER" id="PTHR35562:SF2">
    <property type="entry name" value="DNA ENDONUCLEASE SMRA-RELATED"/>
    <property type="match status" value="1"/>
</dbReference>
<dbReference type="OrthoDB" id="9808881at2"/>
<dbReference type="RefSeq" id="WP_055462832.1">
    <property type="nucleotide sequence ID" value="NZ_CYHG01000004.1"/>
</dbReference>
<keyword evidence="3" id="KW-1185">Reference proteome</keyword>
<dbReference type="InterPro" id="IPR047688">
    <property type="entry name" value="Endonuc_SmrA"/>
</dbReference>
<dbReference type="AlphaFoldDB" id="A0A0K6IKN5"/>
<name>A0A0K6IKN5_9GAMM</name>
<dbReference type="EMBL" id="CYHG01000004">
    <property type="protein sequence ID" value="CUB03892.1"/>
    <property type="molecule type" value="Genomic_DNA"/>
</dbReference>
<keyword evidence="2" id="KW-0378">Hydrolase</keyword>
<keyword evidence="2" id="KW-0255">Endonuclease</keyword>
<dbReference type="Proteomes" id="UP000182769">
    <property type="component" value="Unassembled WGS sequence"/>
</dbReference>
<organism evidence="2 3">
    <name type="scientific">Marinomonas fungiae</name>
    <dbReference type="NCBI Taxonomy" id="1137284"/>
    <lineage>
        <taxon>Bacteria</taxon>
        <taxon>Pseudomonadati</taxon>
        <taxon>Pseudomonadota</taxon>
        <taxon>Gammaproteobacteria</taxon>
        <taxon>Oceanospirillales</taxon>
        <taxon>Oceanospirillaceae</taxon>
        <taxon>Marinomonas</taxon>
    </lineage>
</organism>
<dbReference type="InterPro" id="IPR036063">
    <property type="entry name" value="Smr_dom_sf"/>
</dbReference>
<feature type="domain" description="Smr" evidence="1">
    <location>
        <begin position="94"/>
        <end position="177"/>
    </location>
</feature>
<dbReference type="SMART" id="SM00463">
    <property type="entry name" value="SMR"/>
    <property type="match status" value="1"/>
</dbReference>
<dbReference type="SUPFAM" id="SSF160443">
    <property type="entry name" value="SMR domain-like"/>
    <property type="match status" value="1"/>
</dbReference>
<dbReference type="InterPro" id="IPR002625">
    <property type="entry name" value="Smr_dom"/>
</dbReference>
<evidence type="ECO:0000313" key="2">
    <source>
        <dbReference type="EMBL" id="CUB03892.1"/>
    </source>
</evidence>
<dbReference type="STRING" id="1137284.GCA_001418205_01748"/>
<evidence type="ECO:0000313" key="3">
    <source>
        <dbReference type="Proteomes" id="UP000182769"/>
    </source>
</evidence>
<sequence length="193" mass="22674">MQEDDDFSLFAQEVQGIRPLKKTEVYLGKKQGGVDFVERQKAALIAKVEDRNYLSKDFVERVDPDDMLEYKKDGVQDGVFKRLRQGKYGIESRLDLHRRTVEQSRREVFQFVEDCMQHDIRVGIIVHGKGDRTPDPQDQATIKSFINKWLRDLDDVMAFHSAQRHHGGLGAVYVLFRKSEKARLENWERHQKR</sequence>
<dbReference type="Pfam" id="PF01713">
    <property type="entry name" value="Smr"/>
    <property type="match status" value="1"/>
</dbReference>
<gene>
    <name evidence="2" type="ORF">Ga0061065_104328</name>
</gene>
<protein>
    <submittedName>
        <fullName evidence="2">DNA-nicking endonuclease, Smr domain</fullName>
    </submittedName>
</protein>
<accession>A0A0K6IKN5</accession>
<dbReference type="PANTHER" id="PTHR35562">
    <property type="entry name" value="DNA ENDONUCLEASE SMRA-RELATED"/>
    <property type="match status" value="1"/>
</dbReference>
<dbReference type="GO" id="GO:0004520">
    <property type="term" value="F:DNA endonuclease activity"/>
    <property type="evidence" value="ECO:0007669"/>
    <property type="project" value="TreeGrafter"/>
</dbReference>
<proteinExistence type="predicted"/>
<dbReference type="NCBIfam" id="NF033154">
    <property type="entry name" value="endonuc_SmrA"/>
    <property type="match status" value="1"/>
</dbReference>
<dbReference type="PROSITE" id="PS50828">
    <property type="entry name" value="SMR"/>
    <property type="match status" value="1"/>
</dbReference>